<sequence length="133" mass="14322">MKTGWVLFVGLSIFYAIVAVIYWLVGGEPVGITAIALSGGLALIVGFYLWFTAKRLGNVLPEDNQQGEIADSAGELGFFSPHSWWPLPVALSICAVGTGLIIGWWLVLIAVGFLFISIVGLVLEYERPSNSAH</sequence>
<feature type="transmembrane region" description="Helical" evidence="7">
    <location>
        <begin position="90"/>
        <end position="123"/>
    </location>
</feature>
<protein>
    <submittedName>
        <fullName evidence="8">Unannotated protein</fullName>
    </submittedName>
</protein>
<comment type="catalytic activity">
    <reaction evidence="6">
        <text>4 Fe(II)-[cytochrome c] + O2 + 8 H(+)(in) = 4 Fe(III)-[cytochrome c] + 2 H2O + 4 H(+)(out)</text>
        <dbReference type="Rhea" id="RHEA:11436"/>
        <dbReference type="Rhea" id="RHEA-COMP:10350"/>
        <dbReference type="Rhea" id="RHEA-COMP:14399"/>
        <dbReference type="ChEBI" id="CHEBI:15377"/>
        <dbReference type="ChEBI" id="CHEBI:15378"/>
        <dbReference type="ChEBI" id="CHEBI:15379"/>
        <dbReference type="ChEBI" id="CHEBI:29033"/>
        <dbReference type="ChEBI" id="CHEBI:29034"/>
        <dbReference type="EC" id="7.1.1.9"/>
    </reaction>
</comment>
<reference evidence="8" key="1">
    <citation type="submission" date="2020-05" db="EMBL/GenBank/DDBJ databases">
        <authorList>
            <person name="Chiriac C."/>
            <person name="Salcher M."/>
            <person name="Ghai R."/>
            <person name="Kavagutti S V."/>
        </authorList>
    </citation>
    <scope>NUCLEOTIDE SEQUENCE</scope>
</reference>
<dbReference type="GO" id="GO:0004129">
    <property type="term" value="F:cytochrome-c oxidase activity"/>
    <property type="evidence" value="ECO:0007669"/>
    <property type="project" value="UniProtKB-EC"/>
</dbReference>
<proteinExistence type="predicted"/>
<organism evidence="8">
    <name type="scientific">freshwater metagenome</name>
    <dbReference type="NCBI Taxonomy" id="449393"/>
    <lineage>
        <taxon>unclassified sequences</taxon>
        <taxon>metagenomes</taxon>
        <taxon>ecological metagenomes</taxon>
    </lineage>
</organism>
<feature type="transmembrane region" description="Helical" evidence="7">
    <location>
        <begin position="6"/>
        <end position="25"/>
    </location>
</feature>
<dbReference type="GO" id="GO:0022900">
    <property type="term" value="P:electron transport chain"/>
    <property type="evidence" value="ECO:0007669"/>
    <property type="project" value="InterPro"/>
</dbReference>
<evidence type="ECO:0000256" key="4">
    <source>
        <dbReference type="ARBA" id="ARBA00022989"/>
    </source>
</evidence>
<comment type="subcellular location">
    <subcellularLocation>
        <location evidence="1">Cell membrane</location>
        <topology evidence="1">Multi-pass membrane protein</topology>
    </subcellularLocation>
</comment>
<feature type="transmembrane region" description="Helical" evidence="7">
    <location>
        <begin position="32"/>
        <end position="51"/>
    </location>
</feature>
<accession>A0A6J7GFL2</accession>
<dbReference type="PIRSF" id="PIRSF017385">
    <property type="entry name" value="CtaF"/>
    <property type="match status" value="1"/>
</dbReference>
<name>A0A6J7GFL2_9ZZZZ</name>
<evidence type="ECO:0000256" key="2">
    <source>
        <dbReference type="ARBA" id="ARBA00022475"/>
    </source>
</evidence>
<keyword evidence="4 7" id="KW-1133">Transmembrane helix</keyword>
<dbReference type="EMBL" id="CAFBMP010000028">
    <property type="protein sequence ID" value="CAB4905776.1"/>
    <property type="molecule type" value="Genomic_DNA"/>
</dbReference>
<dbReference type="AlphaFoldDB" id="A0A6J7GFL2"/>
<keyword evidence="3 7" id="KW-0812">Transmembrane</keyword>
<evidence type="ECO:0000256" key="1">
    <source>
        <dbReference type="ARBA" id="ARBA00004651"/>
    </source>
</evidence>
<dbReference type="InterPro" id="IPR021050">
    <property type="entry name" value="Cyt_c_oxidase_su4_actinobac"/>
</dbReference>
<gene>
    <name evidence="8" type="ORF">UFOPK3608_00614</name>
</gene>
<evidence type="ECO:0000256" key="5">
    <source>
        <dbReference type="ARBA" id="ARBA00023136"/>
    </source>
</evidence>
<evidence type="ECO:0000313" key="8">
    <source>
        <dbReference type="EMBL" id="CAB4905776.1"/>
    </source>
</evidence>
<keyword evidence="2" id="KW-1003">Cell membrane</keyword>
<dbReference type="GO" id="GO:0005886">
    <property type="term" value="C:plasma membrane"/>
    <property type="evidence" value="ECO:0007669"/>
    <property type="project" value="UniProtKB-SubCell"/>
</dbReference>
<dbReference type="Pfam" id="PF12270">
    <property type="entry name" value="Cyt_c_ox_IV"/>
    <property type="match status" value="1"/>
</dbReference>
<evidence type="ECO:0000256" key="6">
    <source>
        <dbReference type="ARBA" id="ARBA00047816"/>
    </source>
</evidence>
<keyword evidence="5 7" id="KW-0472">Membrane</keyword>
<evidence type="ECO:0000256" key="3">
    <source>
        <dbReference type="ARBA" id="ARBA00022692"/>
    </source>
</evidence>
<evidence type="ECO:0000256" key="7">
    <source>
        <dbReference type="SAM" id="Phobius"/>
    </source>
</evidence>